<reference evidence="4 5" key="1">
    <citation type="submission" date="2020-04" db="EMBL/GenBank/DDBJ databases">
        <title>Genome sequencing of novel species.</title>
        <authorList>
            <person name="Heo J."/>
            <person name="Kim S.-J."/>
            <person name="Kim J.-S."/>
            <person name="Hong S.-B."/>
            <person name="Kwon S.-W."/>
        </authorList>
    </citation>
    <scope>NUCLEOTIDE SEQUENCE [LARGE SCALE GENOMIC DNA]</scope>
    <source>
        <strain evidence="4 5">F39-2</strain>
    </source>
</reference>
<gene>
    <name evidence="4" type="ORF">HH214_06240</name>
</gene>
<dbReference type="InterPro" id="IPR011006">
    <property type="entry name" value="CheY-like_superfamily"/>
</dbReference>
<dbReference type="KEGG" id="mrob:HH214_06240"/>
<keyword evidence="5" id="KW-1185">Reference proteome</keyword>
<dbReference type="PANTHER" id="PTHR44591:SF3">
    <property type="entry name" value="RESPONSE REGULATORY DOMAIN-CONTAINING PROTEIN"/>
    <property type="match status" value="1"/>
</dbReference>
<dbReference type="PANTHER" id="PTHR44591">
    <property type="entry name" value="STRESS RESPONSE REGULATOR PROTEIN 1"/>
    <property type="match status" value="1"/>
</dbReference>
<proteinExistence type="predicted"/>
<evidence type="ECO:0000256" key="1">
    <source>
        <dbReference type="ARBA" id="ARBA00022553"/>
    </source>
</evidence>
<evidence type="ECO:0000313" key="4">
    <source>
        <dbReference type="EMBL" id="QJD95499.1"/>
    </source>
</evidence>
<dbReference type="Gene3D" id="3.40.50.2300">
    <property type="match status" value="1"/>
</dbReference>
<feature type="domain" description="Response regulatory" evidence="3">
    <location>
        <begin position="7"/>
        <end position="93"/>
    </location>
</feature>
<dbReference type="EMBL" id="CP051682">
    <property type="protein sequence ID" value="QJD95499.1"/>
    <property type="molecule type" value="Genomic_DNA"/>
</dbReference>
<dbReference type="RefSeq" id="WP_169606507.1">
    <property type="nucleotide sequence ID" value="NZ_CP051682.1"/>
</dbReference>
<evidence type="ECO:0000256" key="2">
    <source>
        <dbReference type="PROSITE-ProRule" id="PRU00169"/>
    </source>
</evidence>
<accession>A0A7L5DZP2</accession>
<evidence type="ECO:0000313" key="5">
    <source>
        <dbReference type="Proteomes" id="UP000503278"/>
    </source>
</evidence>
<keyword evidence="1 2" id="KW-0597">Phosphoprotein</keyword>
<name>A0A7L5DZP2_9SPHI</name>
<dbReference type="GO" id="GO:0000160">
    <property type="term" value="P:phosphorelay signal transduction system"/>
    <property type="evidence" value="ECO:0007669"/>
    <property type="project" value="InterPro"/>
</dbReference>
<dbReference type="InterPro" id="IPR001789">
    <property type="entry name" value="Sig_transdc_resp-reg_receiver"/>
</dbReference>
<dbReference type="InterPro" id="IPR050595">
    <property type="entry name" value="Bact_response_regulator"/>
</dbReference>
<dbReference type="SUPFAM" id="SSF52172">
    <property type="entry name" value="CheY-like"/>
    <property type="match status" value="1"/>
</dbReference>
<dbReference type="AlphaFoldDB" id="A0A7L5DZP2"/>
<dbReference type="Pfam" id="PF00072">
    <property type="entry name" value="Response_reg"/>
    <property type="match status" value="1"/>
</dbReference>
<dbReference type="PROSITE" id="PS50110">
    <property type="entry name" value="RESPONSE_REGULATORY"/>
    <property type="match status" value="1"/>
</dbReference>
<feature type="modified residue" description="4-aspartylphosphate" evidence="2">
    <location>
        <position position="56"/>
    </location>
</feature>
<organism evidence="4 5">
    <name type="scientific">Mucilaginibacter robiniae</name>
    <dbReference type="NCBI Taxonomy" id="2728022"/>
    <lineage>
        <taxon>Bacteria</taxon>
        <taxon>Pseudomonadati</taxon>
        <taxon>Bacteroidota</taxon>
        <taxon>Sphingobacteriia</taxon>
        <taxon>Sphingobacteriales</taxon>
        <taxon>Sphingobacteriaceae</taxon>
        <taxon>Mucilaginibacter</taxon>
    </lineage>
</organism>
<protein>
    <submittedName>
        <fullName evidence="4">Response regulator</fullName>
    </submittedName>
</protein>
<sequence length="93" mass="10260">MLTGQKKVLVVDDDHDIREIIMIILESEGYAVSGLDNGHAVIETIQQVRPDILLLDVQLGDMDGRVGIPGMLTRLFRGKLTSLRTGGMMQPML</sequence>
<evidence type="ECO:0000259" key="3">
    <source>
        <dbReference type="PROSITE" id="PS50110"/>
    </source>
</evidence>
<dbReference type="Proteomes" id="UP000503278">
    <property type="component" value="Chromosome"/>
</dbReference>